<dbReference type="SMART" id="SM00487">
    <property type="entry name" value="DEXDc"/>
    <property type="match status" value="1"/>
</dbReference>
<organism evidence="3">
    <name type="scientific">marine sediment metagenome</name>
    <dbReference type="NCBI Taxonomy" id="412755"/>
    <lineage>
        <taxon>unclassified sequences</taxon>
        <taxon>metagenomes</taxon>
        <taxon>ecological metagenomes</taxon>
    </lineage>
</organism>
<dbReference type="InterPro" id="IPR014001">
    <property type="entry name" value="Helicase_ATP-bd"/>
</dbReference>
<dbReference type="GO" id="GO:0031297">
    <property type="term" value="P:replication fork processing"/>
    <property type="evidence" value="ECO:0007669"/>
    <property type="project" value="TreeGrafter"/>
</dbReference>
<evidence type="ECO:0000259" key="2">
    <source>
        <dbReference type="PROSITE" id="PS51192"/>
    </source>
</evidence>
<evidence type="ECO:0000313" key="3">
    <source>
        <dbReference type="EMBL" id="KKM69001.1"/>
    </source>
</evidence>
<dbReference type="PANTHER" id="PTHR45766">
    <property type="entry name" value="DNA ANNEALING HELICASE AND ENDONUCLEASE ZRANB3 FAMILY MEMBER"/>
    <property type="match status" value="1"/>
</dbReference>
<dbReference type="GO" id="GO:0016787">
    <property type="term" value="F:hydrolase activity"/>
    <property type="evidence" value="ECO:0007669"/>
    <property type="project" value="UniProtKB-KW"/>
</dbReference>
<dbReference type="AlphaFoldDB" id="A0A0F9K2X7"/>
<keyword evidence="1" id="KW-0378">Hydrolase</keyword>
<evidence type="ECO:0000256" key="1">
    <source>
        <dbReference type="ARBA" id="ARBA00022801"/>
    </source>
</evidence>
<dbReference type="PANTHER" id="PTHR45766:SF6">
    <property type="entry name" value="SWI_SNF-RELATED MATRIX-ASSOCIATED ACTIN-DEPENDENT REGULATOR OF CHROMATIN SUBFAMILY A-LIKE PROTEIN 1"/>
    <property type="match status" value="1"/>
</dbReference>
<feature type="domain" description="Helicase ATP-binding" evidence="2">
    <location>
        <begin position="105"/>
        <end position="251"/>
    </location>
</feature>
<reference evidence="3" key="1">
    <citation type="journal article" date="2015" name="Nature">
        <title>Complex archaea that bridge the gap between prokaryotes and eukaryotes.</title>
        <authorList>
            <person name="Spang A."/>
            <person name="Saw J.H."/>
            <person name="Jorgensen S.L."/>
            <person name="Zaremba-Niedzwiedzka K."/>
            <person name="Martijn J."/>
            <person name="Lind A.E."/>
            <person name="van Eijk R."/>
            <person name="Schleper C."/>
            <person name="Guy L."/>
            <person name="Ettema T.J."/>
        </authorList>
    </citation>
    <scope>NUCLEOTIDE SEQUENCE</scope>
</reference>
<dbReference type="Gene3D" id="3.40.50.300">
    <property type="entry name" value="P-loop containing nucleotide triphosphate hydrolases"/>
    <property type="match status" value="2"/>
</dbReference>
<dbReference type="PROSITE" id="PS51192">
    <property type="entry name" value="HELICASE_ATP_BIND_1"/>
    <property type="match status" value="1"/>
</dbReference>
<dbReference type="SUPFAM" id="SSF52540">
    <property type="entry name" value="P-loop containing nucleoside triphosphate hydrolases"/>
    <property type="match status" value="2"/>
</dbReference>
<sequence length="639" mass="72748">MKEQTKFKVGKFLIPVTLTYEDKRIYVKFLYNRGLITEVKSMAGSKWHGRKEEPNPRKIWSVSNCARNLFQISYLKGENPYAPWDKDIIQQEYERELYTHQKAAIDFILARHYCELAADCGLGKTLDAIEVLERAKPVSAWYVAPKSALYAVQLEMKKWNCQGEFEFMTYHGLVSRTNNFTETSKVPQFLVIDEASKLKNPTTQRSQAAQIIADYIREEWGDEGFVLLMTGTPAPRSPLDWHSQTEICCPGFLKEGTQAKLKQTLAITEKCENPHGGSFYQLISWRDDVKKCNICGESADHDNHNPQILNSLDCVSGEDEDTWHGFVPSIDEVSRLHKRLEGLVLVQFKKDCLDLPDKIFRKIELPPTPQMLQVARTIIETSSTTIGGLTLLRELSDGFQYNKVSDGFETCPVCKGSKRTANPLYKVNCDDCPDREFQCREDRVCSAEDPTTICDGCGGQGHRKKYKRTTEEVECPKDEALRDLLDEYGEVGRVIVYGGFQGSVDRVIKICESCNWAWIRADGRGWSSNLDGDFLDNFQNKVIDIPRIAFVGQPGAAGYSLTLTASPVIIYYSNDFDAEHRMQSEERTHRIGMDTNRGCTIIDLLHLPTDYLILENLKQKRHLQSLTLGQIKESFDDKS</sequence>
<proteinExistence type="predicted"/>
<dbReference type="EMBL" id="LAZR01010066">
    <property type="protein sequence ID" value="KKM69001.1"/>
    <property type="molecule type" value="Genomic_DNA"/>
</dbReference>
<gene>
    <name evidence="3" type="ORF">LCGC14_1455240</name>
</gene>
<name>A0A0F9K2X7_9ZZZZ</name>
<protein>
    <recommendedName>
        <fullName evidence="2">Helicase ATP-binding domain-containing protein</fullName>
    </recommendedName>
</protein>
<dbReference type="GO" id="GO:0006281">
    <property type="term" value="P:DNA repair"/>
    <property type="evidence" value="ECO:0007669"/>
    <property type="project" value="TreeGrafter"/>
</dbReference>
<comment type="caution">
    <text evidence="3">The sequence shown here is derived from an EMBL/GenBank/DDBJ whole genome shotgun (WGS) entry which is preliminary data.</text>
</comment>
<accession>A0A0F9K2X7</accession>
<dbReference type="InterPro" id="IPR027417">
    <property type="entry name" value="P-loop_NTPase"/>
</dbReference>